<accession>A0A9X0CS45</accession>
<evidence type="ECO:0000313" key="1">
    <source>
        <dbReference type="EMBL" id="KAJ7373466.1"/>
    </source>
</evidence>
<sequence length="64" mass="7476">GEYAFQEYEADKAVSLFNEKVKPLAEQDAQQLVDSLFEKYKDRKGGEQIKVIEDQLKKMFPRHA</sequence>
<dbReference type="Proteomes" id="UP001163046">
    <property type="component" value="Unassembled WGS sequence"/>
</dbReference>
<organism evidence="1 2">
    <name type="scientific">Desmophyllum pertusum</name>
    <dbReference type="NCBI Taxonomy" id="174260"/>
    <lineage>
        <taxon>Eukaryota</taxon>
        <taxon>Metazoa</taxon>
        <taxon>Cnidaria</taxon>
        <taxon>Anthozoa</taxon>
        <taxon>Hexacorallia</taxon>
        <taxon>Scleractinia</taxon>
        <taxon>Caryophylliina</taxon>
        <taxon>Caryophylliidae</taxon>
        <taxon>Desmophyllum</taxon>
    </lineage>
</organism>
<comment type="caution">
    <text evidence="1">The sequence shown here is derived from an EMBL/GenBank/DDBJ whole genome shotgun (WGS) entry which is preliminary data.</text>
</comment>
<protein>
    <submittedName>
        <fullName evidence="1">Uncharacterized protein</fullName>
    </submittedName>
</protein>
<dbReference type="AlphaFoldDB" id="A0A9X0CS45"/>
<dbReference type="EMBL" id="MU826831">
    <property type="protein sequence ID" value="KAJ7373466.1"/>
    <property type="molecule type" value="Genomic_DNA"/>
</dbReference>
<keyword evidence="2" id="KW-1185">Reference proteome</keyword>
<name>A0A9X0CS45_9CNID</name>
<gene>
    <name evidence="1" type="ORF">OS493_013062</name>
</gene>
<reference evidence="1" key="1">
    <citation type="submission" date="2023-01" db="EMBL/GenBank/DDBJ databases">
        <title>Genome assembly of the deep-sea coral Lophelia pertusa.</title>
        <authorList>
            <person name="Herrera S."/>
            <person name="Cordes E."/>
        </authorList>
    </citation>
    <scope>NUCLEOTIDE SEQUENCE</scope>
    <source>
        <strain evidence="1">USNM1676648</strain>
        <tissue evidence="1">Polyp</tissue>
    </source>
</reference>
<proteinExistence type="predicted"/>
<feature type="non-terminal residue" evidence="1">
    <location>
        <position position="1"/>
    </location>
</feature>
<evidence type="ECO:0000313" key="2">
    <source>
        <dbReference type="Proteomes" id="UP001163046"/>
    </source>
</evidence>